<evidence type="ECO:0000313" key="10">
    <source>
        <dbReference type="EMBL" id="WFC93408.1"/>
    </source>
</evidence>
<dbReference type="InterPro" id="IPR013087">
    <property type="entry name" value="Znf_C2H2_type"/>
</dbReference>
<feature type="region of interest" description="Disordered" evidence="7">
    <location>
        <begin position="421"/>
        <end position="469"/>
    </location>
</feature>
<dbReference type="SMART" id="SM00451">
    <property type="entry name" value="ZnF_U1"/>
    <property type="match status" value="1"/>
</dbReference>
<dbReference type="PROSITE" id="PS50076">
    <property type="entry name" value="DNAJ_2"/>
    <property type="match status" value="1"/>
</dbReference>
<feature type="domain" description="C2H2-type" evidence="9">
    <location>
        <begin position="741"/>
        <end position="770"/>
    </location>
</feature>
<evidence type="ECO:0000256" key="2">
    <source>
        <dbReference type="ARBA" id="ARBA00022723"/>
    </source>
</evidence>
<dbReference type="SMART" id="SM00355">
    <property type="entry name" value="ZnF_C2H2"/>
    <property type="match status" value="2"/>
</dbReference>
<sequence>MGARQSSEAAAADADVFVDYYELLEVDQNEPVEGIRKSYRRLALRYHPDKNPGKEAEANKKFTKLQEAYEVLSDETERAWYDQNRDRLMQGTEEDAEEDVDAKFRFFRSGGTAPKASSLAPGVGVAHLLRFYSPSIAKDLSDTDSSFFGTYRRLFALIAEEDRVAAPYPGEVHENDFADPDRDDAYWYVGFGHPTTPYIATDGRRDVRSFYQFWMNFSSRKSFAWKDKFDVRDAQDRRVKRLMEKDNKRARDAARREYNEAIRSLAMFIRRRDPRYKAYQAAQSEATSAAATAEAEKRRKAEAAKRQEEKRKQAASFQAQSWQMAHEPEDDWASDFTSGESYDSSDAHASSADEDTSTEEAEEDEESFDCVACNKRFHSRAAWENHERSKKHKKEVQRLKREMLAEDELLGEDLELDTQALSVDDAPTDAAPAEAPKKDKKKKKQEKKMRAALEQQDGPPSRAAPPVSPTDQMHAALLEKLPHLAALPQFPERPPGSFDVFGYGSLIFKPPPHAIGYTPGYIQGFARRFAQHSVDHRGTPERPGRVVTLVKSEDWKQLPDADEAPEGDIVWGISYTIDPAHADEVRAYLDYREKNGYTAMTAPILGIAADIEETDSEQPEVLIPEALVYVGLPDNEAFVGAEPLDQLAERIYTCQGPSGRNDEYLLRLAEAVRLLTPHSKDYHLFTLEKKVLALRAADEARAAGHGAVADVAAPGPDAPETAPNAKPKRRSKKGGGGGGPEKCNVCHAGFPSRSKLFAHVREAGHAQAAPQRKGKHK</sequence>
<dbReference type="InterPro" id="IPR013024">
    <property type="entry name" value="GGCT-like"/>
</dbReference>
<protein>
    <recommendedName>
        <fullName evidence="1">glutathione-specific gamma-glutamylcyclotransferase</fullName>
        <ecNumber evidence="1">4.3.2.7</ecNumber>
    </recommendedName>
</protein>
<dbReference type="InterPro" id="IPR006840">
    <property type="entry name" value="ChaC"/>
</dbReference>
<dbReference type="PROSITE" id="PS00028">
    <property type="entry name" value="ZINC_FINGER_C2H2_1"/>
    <property type="match status" value="2"/>
</dbReference>
<evidence type="ECO:0000256" key="1">
    <source>
        <dbReference type="ARBA" id="ARBA00012344"/>
    </source>
</evidence>
<feature type="region of interest" description="Disordered" evidence="7">
    <location>
        <begin position="707"/>
        <end position="745"/>
    </location>
</feature>
<organism evidence="10 11">
    <name type="scientific">Malassezia brasiliensis</name>
    <dbReference type="NCBI Taxonomy" id="1821822"/>
    <lineage>
        <taxon>Eukaryota</taxon>
        <taxon>Fungi</taxon>
        <taxon>Dikarya</taxon>
        <taxon>Basidiomycota</taxon>
        <taxon>Ustilaginomycotina</taxon>
        <taxon>Malasseziomycetes</taxon>
        <taxon>Malasseziales</taxon>
        <taxon>Malasseziaceae</taxon>
        <taxon>Malassezia</taxon>
    </lineage>
</organism>
<dbReference type="InterPro" id="IPR001623">
    <property type="entry name" value="DnaJ_domain"/>
</dbReference>
<dbReference type="Pfam" id="PF04752">
    <property type="entry name" value="ChaC"/>
    <property type="match status" value="1"/>
</dbReference>
<dbReference type="InterPro" id="IPR051964">
    <property type="entry name" value="Chaperone_stress_response"/>
</dbReference>
<dbReference type="CDD" id="cd06257">
    <property type="entry name" value="DnaJ"/>
    <property type="match status" value="1"/>
</dbReference>
<gene>
    <name evidence="10" type="ORF">MBRA1_000028</name>
</gene>
<evidence type="ECO:0000256" key="7">
    <source>
        <dbReference type="SAM" id="MobiDB-lite"/>
    </source>
</evidence>
<dbReference type="EC" id="4.3.2.7" evidence="1"/>
<dbReference type="Pfam" id="PF12171">
    <property type="entry name" value="zf-C2H2_jaz"/>
    <property type="match status" value="1"/>
</dbReference>
<dbReference type="SUPFAM" id="SSF57667">
    <property type="entry name" value="beta-beta-alpha zinc fingers"/>
    <property type="match status" value="1"/>
</dbReference>
<proteinExistence type="predicted"/>
<dbReference type="GO" id="GO:0006751">
    <property type="term" value="P:glutathione catabolic process"/>
    <property type="evidence" value="ECO:0007669"/>
    <property type="project" value="InterPro"/>
</dbReference>
<dbReference type="InterPro" id="IPR003604">
    <property type="entry name" value="Matrin/U1-like-C_Znf_C2H2"/>
</dbReference>
<evidence type="ECO:0000259" key="8">
    <source>
        <dbReference type="PROSITE" id="PS50076"/>
    </source>
</evidence>
<keyword evidence="11" id="KW-1185">Reference proteome</keyword>
<dbReference type="InterPro" id="IPR036568">
    <property type="entry name" value="GGCT-like_sf"/>
</dbReference>
<evidence type="ECO:0000259" key="9">
    <source>
        <dbReference type="PROSITE" id="PS50157"/>
    </source>
</evidence>
<dbReference type="Pfam" id="PF21884">
    <property type="entry name" value="ZUO1-like_ZHD"/>
    <property type="match status" value="1"/>
</dbReference>
<dbReference type="Proteomes" id="UP001216638">
    <property type="component" value="Chromosome 1"/>
</dbReference>
<feature type="compositionally biased region" description="Low complexity" evidence="7">
    <location>
        <begin position="707"/>
        <end position="720"/>
    </location>
</feature>
<dbReference type="PANTHER" id="PTHR44029:SF1">
    <property type="entry name" value="DNAJ HOMOLOG SUBFAMILY C MEMBER 21"/>
    <property type="match status" value="1"/>
</dbReference>
<feature type="compositionally biased region" description="Basic residues" evidence="7">
    <location>
        <begin position="438"/>
        <end position="447"/>
    </location>
</feature>
<keyword evidence="3 6" id="KW-0863">Zinc-finger</keyword>
<dbReference type="PRINTS" id="PR00625">
    <property type="entry name" value="JDOMAIN"/>
</dbReference>
<feature type="region of interest" description="Disordered" evidence="7">
    <location>
        <begin position="757"/>
        <end position="777"/>
    </location>
</feature>
<dbReference type="GO" id="GO:0008270">
    <property type="term" value="F:zinc ion binding"/>
    <property type="evidence" value="ECO:0007669"/>
    <property type="project" value="UniProtKB-KW"/>
</dbReference>
<feature type="region of interest" description="Disordered" evidence="7">
    <location>
        <begin position="280"/>
        <end position="368"/>
    </location>
</feature>
<dbReference type="GO" id="GO:0005737">
    <property type="term" value="C:cytoplasm"/>
    <property type="evidence" value="ECO:0007669"/>
    <property type="project" value="TreeGrafter"/>
</dbReference>
<dbReference type="InterPro" id="IPR036236">
    <property type="entry name" value="Znf_C2H2_sf"/>
</dbReference>
<feature type="domain" description="C2H2-type" evidence="9">
    <location>
        <begin position="368"/>
        <end position="397"/>
    </location>
</feature>
<evidence type="ECO:0000256" key="5">
    <source>
        <dbReference type="ARBA" id="ARBA00023239"/>
    </source>
</evidence>
<dbReference type="InterPro" id="IPR022755">
    <property type="entry name" value="Znf_C2H2_jaz"/>
</dbReference>
<dbReference type="PANTHER" id="PTHR44029">
    <property type="entry name" value="DNAJ HOMOLOG SUBFAMILY C MEMBER 21"/>
    <property type="match status" value="1"/>
</dbReference>
<dbReference type="EMBL" id="CP119951">
    <property type="protein sequence ID" value="WFC93408.1"/>
    <property type="molecule type" value="Genomic_DNA"/>
</dbReference>
<dbReference type="SUPFAM" id="SSF46565">
    <property type="entry name" value="Chaperone J-domain"/>
    <property type="match status" value="1"/>
</dbReference>
<dbReference type="SUPFAM" id="SSF110857">
    <property type="entry name" value="Gamma-glutamyl cyclotransferase-like"/>
    <property type="match status" value="1"/>
</dbReference>
<name>A0AAF0IR02_9BASI</name>
<feature type="compositionally biased region" description="Low complexity" evidence="7">
    <location>
        <begin position="341"/>
        <end position="350"/>
    </location>
</feature>
<evidence type="ECO:0000256" key="3">
    <source>
        <dbReference type="ARBA" id="ARBA00022771"/>
    </source>
</evidence>
<reference evidence="10" key="1">
    <citation type="submission" date="2023-03" db="EMBL/GenBank/DDBJ databases">
        <title>Mating type loci evolution in Malassezia.</title>
        <authorList>
            <person name="Coelho M.A."/>
        </authorList>
    </citation>
    <scope>NUCLEOTIDE SEQUENCE</scope>
    <source>
        <strain evidence="10">CBS 14135</strain>
    </source>
</reference>
<dbReference type="SMART" id="SM00271">
    <property type="entry name" value="DnaJ"/>
    <property type="match status" value="1"/>
</dbReference>
<feature type="compositionally biased region" description="Acidic residues" evidence="7">
    <location>
        <begin position="352"/>
        <end position="368"/>
    </location>
</feature>
<dbReference type="Gene3D" id="1.10.287.110">
    <property type="entry name" value="DnaJ domain"/>
    <property type="match status" value="1"/>
</dbReference>
<evidence type="ECO:0000256" key="4">
    <source>
        <dbReference type="ARBA" id="ARBA00022833"/>
    </source>
</evidence>
<feature type="compositionally biased region" description="Basic and acidic residues" evidence="7">
    <location>
        <begin position="294"/>
        <end position="312"/>
    </location>
</feature>
<dbReference type="InterPro" id="IPR054076">
    <property type="entry name" value="ZUO1-like_ZHD"/>
</dbReference>
<dbReference type="AlphaFoldDB" id="A0AAF0IR02"/>
<feature type="compositionally biased region" description="Low complexity" evidence="7">
    <location>
        <begin position="424"/>
        <end position="434"/>
    </location>
</feature>
<evidence type="ECO:0000313" key="11">
    <source>
        <dbReference type="Proteomes" id="UP001216638"/>
    </source>
</evidence>
<dbReference type="PROSITE" id="PS00636">
    <property type="entry name" value="DNAJ_1"/>
    <property type="match status" value="1"/>
</dbReference>
<keyword evidence="2" id="KW-0479">Metal-binding</keyword>
<dbReference type="GO" id="GO:0003676">
    <property type="term" value="F:nucleic acid binding"/>
    <property type="evidence" value="ECO:0007669"/>
    <property type="project" value="InterPro"/>
</dbReference>
<keyword evidence="4" id="KW-0862">Zinc</keyword>
<feature type="compositionally biased region" description="Low complexity" evidence="7">
    <location>
        <begin position="280"/>
        <end position="293"/>
    </location>
</feature>
<dbReference type="InterPro" id="IPR018253">
    <property type="entry name" value="DnaJ_domain_CS"/>
</dbReference>
<dbReference type="Gene3D" id="3.30.160.60">
    <property type="entry name" value="Classic Zinc Finger"/>
    <property type="match status" value="1"/>
</dbReference>
<dbReference type="PROSITE" id="PS50157">
    <property type="entry name" value="ZINC_FINGER_C2H2_2"/>
    <property type="match status" value="2"/>
</dbReference>
<dbReference type="CDD" id="cd06661">
    <property type="entry name" value="GGCT_like"/>
    <property type="match status" value="1"/>
</dbReference>
<accession>A0AAF0IR02</accession>
<dbReference type="InterPro" id="IPR036869">
    <property type="entry name" value="J_dom_sf"/>
</dbReference>
<dbReference type="Pfam" id="PF00226">
    <property type="entry name" value="DnaJ"/>
    <property type="match status" value="1"/>
</dbReference>
<evidence type="ECO:0000256" key="6">
    <source>
        <dbReference type="PROSITE-ProRule" id="PRU00042"/>
    </source>
</evidence>
<feature type="domain" description="J" evidence="8">
    <location>
        <begin position="19"/>
        <end position="85"/>
    </location>
</feature>
<dbReference type="GO" id="GO:0061928">
    <property type="term" value="F:glutathione specific gamma-glutamylcyclotransferase activity"/>
    <property type="evidence" value="ECO:0007669"/>
    <property type="project" value="UniProtKB-EC"/>
</dbReference>
<keyword evidence="5" id="KW-0456">Lyase</keyword>